<dbReference type="Proteomes" id="UP000663872">
    <property type="component" value="Unassembled WGS sequence"/>
</dbReference>
<accession>A0A817SF97</accession>
<feature type="region of interest" description="Disordered" evidence="1">
    <location>
        <begin position="580"/>
        <end position="600"/>
    </location>
</feature>
<protein>
    <submittedName>
        <fullName evidence="2">Uncharacterized protein</fullName>
    </submittedName>
</protein>
<evidence type="ECO:0000313" key="8">
    <source>
        <dbReference type="Proteomes" id="UP000663825"/>
    </source>
</evidence>
<evidence type="ECO:0000313" key="3">
    <source>
        <dbReference type="EMBL" id="CAF3340475.1"/>
    </source>
</evidence>
<dbReference type="EMBL" id="CAJNYT010000250">
    <property type="protein sequence ID" value="CAF3340475.1"/>
    <property type="molecule type" value="Genomic_DNA"/>
</dbReference>
<comment type="caution">
    <text evidence="2">The sequence shown here is derived from an EMBL/GenBank/DDBJ whole genome shotgun (WGS) entry which is preliminary data.</text>
</comment>
<evidence type="ECO:0000313" key="9">
    <source>
        <dbReference type="Proteomes" id="UP000663873"/>
    </source>
</evidence>
<evidence type="ECO:0000313" key="5">
    <source>
        <dbReference type="EMBL" id="CAF4302078.1"/>
    </source>
</evidence>
<dbReference type="EMBL" id="CAJNYD010001878">
    <property type="protein sequence ID" value="CAF3378542.1"/>
    <property type="molecule type" value="Genomic_DNA"/>
</dbReference>
<dbReference type="OrthoDB" id="9998312at2759"/>
<dbReference type="AlphaFoldDB" id="A0A817SF97"/>
<name>A0A817SF97_9BILA</name>
<feature type="compositionally biased region" description="Low complexity" evidence="1">
    <location>
        <begin position="371"/>
        <end position="388"/>
    </location>
</feature>
<evidence type="ECO:0000256" key="1">
    <source>
        <dbReference type="SAM" id="MobiDB-lite"/>
    </source>
</evidence>
<evidence type="ECO:0000313" key="2">
    <source>
        <dbReference type="EMBL" id="CAF3284517.1"/>
    </source>
</evidence>
<feature type="region of interest" description="Disordered" evidence="1">
    <location>
        <begin position="348"/>
        <end position="388"/>
    </location>
</feature>
<organism evidence="2 8">
    <name type="scientific">Rotaria socialis</name>
    <dbReference type="NCBI Taxonomy" id="392032"/>
    <lineage>
        <taxon>Eukaryota</taxon>
        <taxon>Metazoa</taxon>
        <taxon>Spiralia</taxon>
        <taxon>Gnathifera</taxon>
        <taxon>Rotifera</taxon>
        <taxon>Eurotatoria</taxon>
        <taxon>Bdelloidea</taxon>
        <taxon>Philodinida</taxon>
        <taxon>Philodinidae</taxon>
        <taxon>Rotaria</taxon>
    </lineage>
</organism>
<dbReference type="EMBL" id="CAJOBP010001669">
    <property type="protein sequence ID" value="CAF4302078.1"/>
    <property type="molecule type" value="Genomic_DNA"/>
</dbReference>
<sequence length="899" mass="104003">MQTQLNTLDTTEPIDYDNLKIITKPRPPRRRQSGASLVPFRPYVKRLTSVRQPFSFTNGYDRWMLMGRDEIFFTQSNARCIGSLIEDCDVSDVIRWDIEAESTRLPMMCKLWMIVDGAVAERGKAHLVQDAAVQVLTQGRNLRALLSLQQRYNSTSIKTTSDRRRRQSWHDVNEYHSVPYYQYTRAVQMGFQRYIQCNMDNEHFATSRQEILPEVEEETVDENPIKIIKKEIVHETVHHSVIPQYRVRISIKTQTQPQSIDRSTSIDSQLIQMGNLNSEKNEIILSSIANPYRRVVSSNYSSEIISIYRHDIEYKHRAVSTGDDYPHGWLRLNTDFILSDFSKNQNVEKEQYLPPPSPRHNQSVQTDVTESKVSSSSSSSSSSSLSRSIRIQNYSSSATTSNHYELIDEIDDGNNAQRSLPFVITNKKVDSYNDVDYRFNSYDIEKSSAHDDTNINKQSISSKKSENDYNIFVSSLNHQQQPSYSTPDPRSNPSICHCFSNDTTRTLTKSSDSTSTTLLASLLERYERTLRERQRAFAIVNDELLDIDDVLKRYRQKVQNLSSTQTNMAMELRRDISLLSTKSKADQSSSTTTTTTTNNNIVKDKYRSMPGLTSEDMIKAYKPIPKVHITNSSTALLKARQPHFQVPSTIRARSDYCDLCLTGYNTNSAWIRYNERRIEELQKRIDLMLQIDDNEETKLLLPSSSRISTTATVTQRIDDILWSRSRHPSRRLYDYYRFISPHRYQHRLPHRFNQSLQNSPRLLSRSTARSITPVRKSVRISTQSVPPHTVHRRSRSASRPIVSILRPSSVLTEPKSNKFAESSHVWRTAVDGKMYALQQFSIPRYYRLYNDVSFREMYHFSRMLDTYLDSNRASTKDYSSLVKNFAFEQELLSPVTSIA</sequence>
<feature type="region of interest" description="Disordered" evidence="1">
    <location>
        <begin position="775"/>
        <end position="798"/>
    </location>
</feature>
<dbReference type="Proteomes" id="UP000663833">
    <property type="component" value="Unassembled WGS sequence"/>
</dbReference>
<dbReference type="EMBL" id="CAJNXB010002886">
    <property type="protein sequence ID" value="CAF3284517.1"/>
    <property type="molecule type" value="Genomic_DNA"/>
</dbReference>
<dbReference type="Proteomes" id="UP000663825">
    <property type="component" value="Unassembled WGS sequence"/>
</dbReference>
<feature type="compositionally biased region" description="Low complexity" evidence="1">
    <location>
        <begin position="588"/>
        <end position="600"/>
    </location>
</feature>
<evidence type="ECO:0000313" key="7">
    <source>
        <dbReference type="EMBL" id="CAF4628679.1"/>
    </source>
</evidence>
<dbReference type="Proteomes" id="UP000663851">
    <property type="component" value="Unassembled WGS sequence"/>
</dbReference>
<gene>
    <name evidence="3" type="ORF">GRG538_LOCUS4579</name>
    <name evidence="6" type="ORF">HFQ381_LOCUS16690</name>
    <name evidence="4" type="ORF">LUA448_LOCUS15545</name>
    <name evidence="7" type="ORF">QYT958_LOCUS13334</name>
    <name evidence="2" type="ORF">TIS948_LOCUS17105</name>
    <name evidence="5" type="ORF">UJA718_LOCUS12708</name>
</gene>
<evidence type="ECO:0000313" key="4">
    <source>
        <dbReference type="EMBL" id="CAF3378542.1"/>
    </source>
</evidence>
<dbReference type="EMBL" id="CAJOBR010001695">
    <property type="protein sequence ID" value="CAF4628679.1"/>
    <property type="molecule type" value="Genomic_DNA"/>
</dbReference>
<reference evidence="2" key="1">
    <citation type="submission" date="2021-02" db="EMBL/GenBank/DDBJ databases">
        <authorList>
            <person name="Nowell W R."/>
        </authorList>
    </citation>
    <scope>NUCLEOTIDE SEQUENCE</scope>
</reference>
<dbReference type="EMBL" id="CAJOBO010001196">
    <property type="protein sequence ID" value="CAF4350071.1"/>
    <property type="molecule type" value="Genomic_DNA"/>
</dbReference>
<dbReference type="Proteomes" id="UP000663848">
    <property type="component" value="Unassembled WGS sequence"/>
</dbReference>
<dbReference type="Proteomes" id="UP000663873">
    <property type="component" value="Unassembled WGS sequence"/>
</dbReference>
<evidence type="ECO:0000313" key="6">
    <source>
        <dbReference type="EMBL" id="CAF4350071.1"/>
    </source>
</evidence>
<feature type="compositionally biased region" description="Polar residues" evidence="1">
    <location>
        <begin position="359"/>
        <end position="368"/>
    </location>
</feature>
<proteinExistence type="predicted"/>
<keyword evidence="9" id="KW-1185">Reference proteome</keyword>